<dbReference type="EMBL" id="OZ035832">
    <property type="protein sequence ID" value="CAL1571107.1"/>
    <property type="molecule type" value="Genomic_DNA"/>
</dbReference>
<evidence type="ECO:0000256" key="1">
    <source>
        <dbReference type="SAM" id="MobiDB-lite"/>
    </source>
</evidence>
<keyword evidence="2" id="KW-0812">Transmembrane</keyword>
<dbReference type="Proteomes" id="UP001497482">
    <property type="component" value="Chromosome 10"/>
</dbReference>
<proteinExistence type="predicted"/>
<reference evidence="3 4" key="1">
    <citation type="submission" date="2024-04" db="EMBL/GenBank/DDBJ databases">
        <authorList>
            <person name="Waldvogel A.-M."/>
            <person name="Schoenle A."/>
        </authorList>
    </citation>
    <scope>NUCLEOTIDE SEQUENCE [LARGE SCALE GENOMIC DNA]</scope>
</reference>
<feature type="region of interest" description="Disordered" evidence="1">
    <location>
        <begin position="92"/>
        <end position="117"/>
    </location>
</feature>
<feature type="transmembrane region" description="Helical" evidence="2">
    <location>
        <begin position="29"/>
        <end position="50"/>
    </location>
</feature>
<evidence type="ECO:0000256" key="2">
    <source>
        <dbReference type="SAM" id="Phobius"/>
    </source>
</evidence>
<accession>A0AAV2J5I8</accession>
<keyword evidence="2" id="KW-0472">Membrane</keyword>
<evidence type="ECO:0000313" key="4">
    <source>
        <dbReference type="Proteomes" id="UP001497482"/>
    </source>
</evidence>
<gene>
    <name evidence="3" type="ORF">KC01_LOCUS3271</name>
</gene>
<keyword evidence="2" id="KW-1133">Transmembrane helix</keyword>
<organism evidence="3 4">
    <name type="scientific">Knipowitschia caucasica</name>
    <name type="common">Caucasian dwarf goby</name>
    <name type="synonym">Pomatoschistus caucasicus</name>
    <dbReference type="NCBI Taxonomy" id="637954"/>
    <lineage>
        <taxon>Eukaryota</taxon>
        <taxon>Metazoa</taxon>
        <taxon>Chordata</taxon>
        <taxon>Craniata</taxon>
        <taxon>Vertebrata</taxon>
        <taxon>Euteleostomi</taxon>
        <taxon>Actinopterygii</taxon>
        <taxon>Neopterygii</taxon>
        <taxon>Teleostei</taxon>
        <taxon>Neoteleostei</taxon>
        <taxon>Acanthomorphata</taxon>
        <taxon>Gobiaria</taxon>
        <taxon>Gobiiformes</taxon>
        <taxon>Gobioidei</taxon>
        <taxon>Gobiidae</taxon>
        <taxon>Gobiinae</taxon>
        <taxon>Knipowitschia</taxon>
    </lineage>
</organism>
<keyword evidence="4" id="KW-1185">Reference proteome</keyword>
<sequence>MSAHKALSCPEIKPETLINRSPAMLHATMLHATMLHAAMLHAVMLHATILHATMLHAAMLHFHHATLCNYPHSLPTSGPSIIAAARTTNPLSRLQSAQKSGQEENQARITNAKVFRE</sequence>
<name>A0AAV2J5I8_KNICA</name>
<dbReference type="AlphaFoldDB" id="A0AAV2J5I8"/>
<protein>
    <submittedName>
        <fullName evidence="3">Uncharacterized protein</fullName>
    </submittedName>
</protein>
<evidence type="ECO:0000313" key="3">
    <source>
        <dbReference type="EMBL" id="CAL1571107.1"/>
    </source>
</evidence>